<reference evidence="2 3" key="1">
    <citation type="submission" date="2023-07" db="EMBL/GenBank/DDBJ databases">
        <title>Genomic Encyclopedia of Type Strains, Phase IV (KMG-IV): sequencing the most valuable type-strain genomes for metagenomic binning, comparative biology and taxonomic classification.</title>
        <authorList>
            <person name="Goeker M."/>
        </authorList>
    </citation>
    <scope>NUCLEOTIDE SEQUENCE [LARGE SCALE GENOMIC DNA]</scope>
    <source>
        <strain evidence="2 3">DSM 19562</strain>
    </source>
</reference>
<dbReference type="PANTHER" id="PTHR47515:SF2">
    <property type="entry name" value="INTEGRASE CORE DOMAIN PROTEIN"/>
    <property type="match status" value="1"/>
</dbReference>
<organism evidence="2 3">
    <name type="scientific">Methylobacterium persicinum</name>
    <dbReference type="NCBI Taxonomy" id="374426"/>
    <lineage>
        <taxon>Bacteria</taxon>
        <taxon>Pseudomonadati</taxon>
        <taxon>Pseudomonadota</taxon>
        <taxon>Alphaproteobacteria</taxon>
        <taxon>Hyphomicrobiales</taxon>
        <taxon>Methylobacteriaceae</taxon>
        <taxon>Methylobacterium</taxon>
    </lineage>
</organism>
<comment type="caution">
    <text evidence="2">The sequence shown here is derived from an EMBL/GenBank/DDBJ whole genome shotgun (WGS) entry which is preliminary data.</text>
</comment>
<evidence type="ECO:0000313" key="3">
    <source>
        <dbReference type="Proteomes" id="UP001236369"/>
    </source>
</evidence>
<dbReference type="InterPro" id="IPR025948">
    <property type="entry name" value="HTH-like_dom"/>
</dbReference>
<accession>A0ABU0HNT3</accession>
<gene>
    <name evidence="2" type="ORF">QO016_002868</name>
</gene>
<dbReference type="PANTHER" id="PTHR47515">
    <property type="entry name" value="LOW CALCIUM RESPONSE LOCUS PROTEIN T"/>
    <property type="match status" value="1"/>
</dbReference>
<proteinExistence type="predicted"/>
<dbReference type="EMBL" id="JAUSVV010000006">
    <property type="protein sequence ID" value="MDQ0443365.1"/>
    <property type="molecule type" value="Genomic_DNA"/>
</dbReference>
<dbReference type="Proteomes" id="UP001236369">
    <property type="component" value="Unassembled WGS sequence"/>
</dbReference>
<evidence type="ECO:0000259" key="1">
    <source>
        <dbReference type="Pfam" id="PF13276"/>
    </source>
</evidence>
<feature type="domain" description="HTH-like" evidence="1">
    <location>
        <begin position="86"/>
        <end position="132"/>
    </location>
</feature>
<dbReference type="Pfam" id="PF13276">
    <property type="entry name" value="HTH_21"/>
    <property type="match status" value="1"/>
</dbReference>
<protein>
    <recommendedName>
        <fullName evidence="1">HTH-like domain-containing protein</fullName>
    </recommendedName>
</protein>
<name>A0ABU0HNT3_9HYPH</name>
<keyword evidence="3" id="KW-1185">Reference proteome</keyword>
<sequence>MKDLETENQRLRKAIADLTLDKLILQEASRIPHLSPARRRACVVHIIDVLHVSERRVCRAIGQHRSTQRKIPRGRDDEEALTADLVALAEGYGRYGYRKISALLKAAGWLVNDKRVERIWRREGLKVLVKQPKQGQIQDNDGSCLRLRPNHRNHVWSYDFVDARTNDGRKFQMLNVVDEFTHKCLAIRRKFYIFSQSIKDIVRDLHGSRNTVRRVIRSGATSFAYARELQPLRKLRSWRDDLDRMLAANASRPARERLTLIRVFEALRVPRCAPTPSASRSARTAASLPSMDDCISSIEGRPLFLRTFSEAAIPFSASFGLTGRPVGMTGVGGFLPVRFRTHRGQSGRFNGLYVGQVGRVCVSEHDRKDPTIDRVPLLCDGLGLHRRKLGSGILQPATALRDRIAGQHDHVGGWLVRMD</sequence>
<evidence type="ECO:0000313" key="2">
    <source>
        <dbReference type="EMBL" id="MDQ0443365.1"/>
    </source>
</evidence>